<sequence length="286" mass="30307">MAGLPPWMPFGMSAPPGLSGKTAYHYFTKDGGPPNKGAPPSGSSSSQGQMMPPPYQFMPPSCGPPSSQPGPIFIPPSSGFPGAVCFPNGGPPQPPQPPQPPSWFPPPPPPPPGGSGGFNFGGAVAHAAAQKPEPPVSGNRVKDRLLVVKDSGGTGYVVPKHNATFHLFTHNILEKYTVNHNNQLYIPPNACEPFRVMTAACSMPIEELIEQLDCIKDAPPGYPRYAIGIAEAFDCGNGWFQIGTKIHLDETMASMTIKELWGESIGEAGESRPRYLVRLPGKQASS</sequence>
<dbReference type="HOGENOM" id="CLU_070109_0_0_1"/>
<dbReference type="OrthoDB" id="4158866at2759"/>
<organism evidence="2 3">
    <name type="scientific">Exophiala sideris</name>
    <dbReference type="NCBI Taxonomy" id="1016849"/>
    <lineage>
        <taxon>Eukaryota</taxon>
        <taxon>Fungi</taxon>
        <taxon>Dikarya</taxon>
        <taxon>Ascomycota</taxon>
        <taxon>Pezizomycotina</taxon>
        <taxon>Eurotiomycetes</taxon>
        <taxon>Chaetothyriomycetidae</taxon>
        <taxon>Chaetothyriales</taxon>
        <taxon>Herpotrichiellaceae</taxon>
        <taxon>Exophiala</taxon>
    </lineage>
</organism>
<evidence type="ECO:0000313" key="2">
    <source>
        <dbReference type="EMBL" id="KIV76853.1"/>
    </source>
</evidence>
<reference evidence="2 3" key="1">
    <citation type="submission" date="2015-01" db="EMBL/GenBank/DDBJ databases">
        <title>The Genome Sequence of Exophiala sideris CBS121828.</title>
        <authorList>
            <consortium name="The Broad Institute Genomics Platform"/>
            <person name="Cuomo C."/>
            <person name="de Hoog S."/>
            <person name="Gorbushina A."/>
            <person name="Stielow B."/>
            <person name="Teixiera M."/>
            <person name="Abouelleil A."/>
            <person name="Chapman S.B."/>
            <person name="Priest M."/>
            <person name="Young S.K."/>
            <person name="Wortman J."/>
            <person name="Nusbaum C."/>
            <person name="Birren B."/>
        </authorList>
    </citation>
    <scope>NUCLEOTIDE SEQUENCE [LARGE SCALE GENOMIC DNA]</scope>
    <source>
        <strain evidence="2 3">CBS 121828</strain>
    </source>
</reference>
<gene>
    <name evidence="2" type="ORF">PV11_08708</name>
</gene>
<accession>A0A0D1YP89</accession>
<dbReference type="Proteomes" id="UP000053599">
    <property type="component" value="Unassembled WGS sequence"/>
</dbReference>
<evidence type="ECO:0000256" key="1">
    <source>
        <dbReference type="SAM" id="MobiDB-lite"/>
    </source>
</evidence>
<protein>
    <submittedName>
        <fullName evidence="2">Uncharacterized protein</fullName>
    </submittedName>
</protein>
<feature type="compositionally biased region" description="Low complexity" evidence="1">
    <location>
        <begin position="31"/>
        <end position="50"/>
    </location>
</feature>
<dbReference type="AlphaFoldDB" id="A0A0D1YP89"/>
<feature type="compositionally biased region" description="Pro residues" evidence="1">
    <location>
        <begin position="51"/>
        <end position="74"/>
    </location>
</feature>
<feature type="region of interest" description="Disordered" evidence="1">
    <location>
        <begin position="24"/>
        <end position="122"/>
    </location>
</feature>
<dbReference type="EMBL" id="KN846954">
    <property type="protein sequence ID" value="KIV76853.1"/>
    <property type="molecule type" value="Genomic_DNA"/>
</dbReference>
<dbReference type="STRING" id="1016849.A0A0D1YP89"/>
<evidence type="ECO:0000313" key="3">
    <source>
        <dbReference type="Proteomes" id="UP000053599"/>
    </source>
</evidence>
<proteinExistence type="predicted"/>
<name>A0A0D1YP89_9EURO</name>
<feature type="compositionally biased region" description="Pro residues" evidence="1">
    <location>
        <begin position="89"/>
        <end position="113"/>
    </location>
</feature>